<feature type="coiled-coil region" evidence="1">
    <location>
        <begin position="451"/>
        <end position="499"/>
    </location>
</feature>
<name>A0A4R9LUY2_9LEPT</name>
<reference evidence="3" key="1">
    <citation type="journal article" date="2019" name="PLoS Negl. Trop. Dis.">
        <title>Revisiting the worldwide diversity of Leptospira species in the environment.</title>
        <authorList>
            <person name="Vincent A.T."/>
            <person name="Schiettekatte O."/>
            <person name="Bourhy P."/>
            <person name="Veyrier F.J."/>
            <person name="Picardeau M."/>
        </authorList>
    </citation>
    <scope>NUCLEOTIDE SEQUENCE [LARGE SCALE GENOMIC DNA]</scope>
    <source>
        <strain evidence="3">201400974</strain>
    </source>
</reference>
<evidence type="ECO:0000259" key="2">
    <source>
        <dbReference type="Pfam" id="PF13166"/>
    </source>
</evidence>
<feature type="domain" description="Protein CR006 P-loop" evidence="2">
    <location>
        <begin position="27"/>
        <end position="768"/>
    </location>
</feature>
<dbReference type="RefSeq" id="WP_135763281.1">
    <property type="nucleotide sequence ID" value="NZ_RQHV01000034.1"/>
</dbReference>
<keyword evidence="4" id="KW-1185">Reference proteome</keyword>
<dbReference type="InterPro" id="IPR026866">
    <property type="entry name" value="CR006_AAA"/>
</dbReference>
<proteinExistence type="predicted"/>
<sequence length="789" mass="92342">MIKKIKQIKDTAVFKNFDWKSTLIDKQNKEYSFRRLNLIYGRNYSGKTTLSRIFRSFETGLLPEKNQNAKFNLETLSGTDLSESNIYNHNLKIRVYNKEYVKHNLKFIFDNDGDILPFAIVGSDNVDIEEKIKHIKIELGNIEKKAGLLYDEHQKRELFNSKNKEHGEKQENLVTKLRNKARLIKENASRYENVNYRINNIDSDIDLIQKNPTQYLSLDLIKNHEAALLDTEKADLLKIHISLDFIDSILEKSKILVETVVTQANPIARFSENPGLENWAKTGIQLHKDKLSECGFCGQNLPSNLWDQYKNHFNEDSEIQINEINSLITEISIHESNLVKFKLPIKDSFYTLFIEDFQKFSQSLELEIKTIHNQLSLIRASLEEKKIKIFSKLEFPNITFNKDTIPEIQTNINELVKKNNERTKRITEEKKIAREFLRLNEVSKFLLDIDYQKEKEIIESLNKEKQDAEISHKTISLLINEKNTNIELLEKQLKDEQKGADKVNEYLNNFFGNNSLKLVHVEGENISCFNVMRGSEKAFNLSEGECSLISFCYFMAKLTETPETINDLIIWIDDPISSLDNNHIFFVFSLIESRIALNKKYGQLFISTHNLDFLKYLKKMTLPTYSFSAKNGTTQTESDVSYFLIERNENESKLKIMPKYLRKYTTEFNYLFDQIYKCANQNPDELDYNIFYGFGNNLRKFLEAYLFYKYPNNTNILVKLKKFFHGDDTTAALINRVDNELSHLEEIFDRSMRPIEIPEIPKIATYVLNKLKEKDPEQYDALVKSIDGK</sequence>
<accession>A0A4R9LUY2</accession>
<keyword evidence="1" id="KW-0175">Coiled coil</keyword>
<dbReference type="Pfam" id="PF13166">
    <property type="entry name" value="AAA_13"/>
    <property type="match status" value="1"/>
</dbReference>
<dbReference type="OrthoDB" id="9795565at2"/>
<comment type="caution">
    <text evidence="3">The sequence shown here is derived from an EMBL/GenBank/DDBJ whole genome shotgun (WGS) entry which is preliminary data.</text>
</comment>
<protein>
    <submittedName>
        <fullName evidence="3">AAA family ATPase</fullName>
    </submittedName>
</protein>
<evidence type="ECO:0000256" key="1">
    <source>
        <dbReference type="SAM" id="Coils"/>
    </source>
</evidence>
<gene>
    <name evidence="3" type="ORF">EHS11_04805</name>
</gene>
<evidence type="ECO:0000313" key="3">
    <source>
        <dbReference type="EMBL" id="TGN13107.1"/>
    </source>
</evidence>
<dbReference type="Gene3D" id="3.40.50.300">
    <property type="entry name" value="P-loop containing nucleotide triphosphate hydrolases"/>
    <property type="match status" value="1"/>
</dbReference>
<dbReference type="Proteomes" id="UP000298264">
    <property type="component" value="Unassembled WGS sequence"/>
</dbReference>
<dbReference type="AlphaFoldDB" id="A0A4R9LUY2"/>
<dbReference type="InterPro" id="IPR027417">
    <property type="entry name" value="P-loop_NTPase"/>
</dbReference>
<organism evidence="3 4">
    <name type="scientific">Leptospira ilyithenensis</name>
    <dbReference type="NCBI Taxonomy" id="2484901"/>
    <lineage>
        <taxon>Bacteria</taxon>
        <taxon>Pseudomonadati</taxon>
        <taxon>Spirochaetota</taxon>
        <taxon>Spirochaetia</taxon>
        <taxon>Leptospirales</taxon>
        <taxon>Leptospiraceae</taxon>
        <taxon>Leptospira</taxon>
    </lineage>
</organism>
<dbReference type="SUPFAM" id="SSF52540">
    <property type="entry name" value="P-loop containing nucleoside triphosphate hydrolases"/>
    <property type="match status" value="1"/>
</dbReference>
<dbReference type="EMBL" id="RQHV01000034">
    <property type="protein sequence ID" value="TGN13107.1"/>
    <property type="molecule type" value="Genomic_DNA"/>
</dbReference>
<evidence type="ECO:0000313" key="4">
    <source>
        <dbReference type="Proteomes" id="UP000298264"/>
    </source>
</evidence>